<feature type="non-terminal residue" evidence="1">
    <location>
        <position position="1"/>
    </location>
</feature>
<evidence type="ECO:0000313" key="1">
    <source>
        <dbReference type="EMBL" id="RDX60519.1"/>
    </source>
</evidence>
<protein>
    <recommendedName>
        <fullName evidence="3">Reverse transcriptase Ty1/copia-type domain-containing protein</fullName>
    </recommendedName>
</protein>
<comment type="caution">
    <text evidence="1">The sequence shown here is derived from an EMBL/GenBank/DDBJ whole genome shotgun (WGS) entry which is preliminary data.</text>
</comment>
<reference evidence="1" key="1">
    <citation type="submission" date="2018-05" db="EMBL/GenBank/DDBJ databases">
        <title>Draft genome of Mucuna pruriens seed.</title>
        <authorList>
            <person name="Nnadi N.E."/>
            <person name="Vos R."/>
            <person name="Hasami M.H."/>
            <person name="Devisetty U.K."/>
            <person name="Aguiy J.C."/>
        </authorList>
    </citation>
    <scope>NUCLEOTIDE SEQUENCE [LARGE SCALE GENOMIC DNA]</scope>
    <source>
        <strain evidence="1">JCA_2017</strain>
    </source>
</reference>
<evidence type="ECO:0000313" key="2">
    <source>
        <dbReference type="Proteomes" id="UP000257109"/>
    </source>
</evidence>
<dbReference type="Proteomes" id="UP000257109">
    <property type="component" value="Unassembled WGS sequence"/>
</dbReference>
<evidence type="ECO:0008006" key="3">
    <source>
        <dbReference type="Google" id="ProtNLM"/>
    </source>
</evidence>
<proteinExistence type="predicted"/>
<dbReference type="EMBL" id="QJKJ01016810">
    <property type="protein sequence ID" value="RDX60519.1"/>
    <property type="molecule type" value="Genomic_DNA"/>
</dbReference>
<organism evidence="1 2">
    <name type="scientific">Mucuna pruriens</name>
    <name type="common">Velvet bean</name>
    <name type="synonym">Dolichos pruriens</name>
    <dbReference type="NCBI Taxonomy" id="157652"/>
    <lineage>
        <taxon>Eukaryota</taxon>
        <taxon>Viridiplantae</taxon>
        <taxon>Streptophyta</taxon>
        <taxon>Embryophyta</taxon>
        <taxon>Tracheophyta</taxon>
        <taxon>Spermatophyta</taxon>
        <taxon>Magnoliopsida</taxon>
        <taxon>eudicotyledons</taxon>
        <taxon>Gunneridae</taxon>
        <taxon>Pentapetalae</taxon>
        <taxon>rosids</taxon>
        <taxon>fabids</taxon>
        <taxon>Fabales</taxon>
        <taxon>Fabaceae</taxon>
        <taxon>Papilionoideae</taxon>
        <taxon>50 kb inversion clade</taxon>
        <taxon>NPAAA clade</taxon>
        <taxon>indigoferoid/millettioid clade</taxon>
        <taxon>Phaseoleae</taxon>
        <taxon>Mucuna</taxon>
    </lineage>
</organism>
<dbReference type="AlphaFoldDB" id="A0A371E3A3"/>
<name>A0A371E3A3_MUCPR</name>
<gene>
    <name evidence="1" type="ORF">CR513_61334</name>
</gene>
<keyword evidence="2" id="KW-1185">Reference proteome</keyword>
<dbReference type="STRING" id="157652.A0A371E3A3"/>
<sequence>MDVKSTFLNGFGINDQENKVYLLKKALYGLKQALRKSLSKATLYVKCVGPDILIIPLYVDDLLMTKSNLALIEKLKKEMMSLK</sequence>
<accession>A0A371E3A3</accession>